<accession>A0A370U9U1</accession>
<keyword evidence="2 4" id="KW-0808">Transferase</keyword>
<evidence type="ECO:0000256" key="1">
    <source>
        <dbReference type="ARBA" id="ARBA00022676"/>
    </source>
</evidence>
<dbReference type="InterPro" id="IPR010610">
    <property type="entry name" value="EryCIII-like_C"/>
</dbReference>
<sequence>MSNRAPLIAFFPEASFGAALNCVAIAQSLAELGAESVFVCHPGFSGVFSQYGFKEYHLSRDVDVSQDETEDYWQEFIERHTPHFSLSPLDQLDTYVGPTWDAIVETVEKEDGSLYSLLGRLSPDLVVLDNVIMFPAILRLSIPWVRVISCVETELADANVPPYLSGLSVGDESAIQTFNEAYLKAVEPAWHRYQKFRQSHKLPVLSDGEFLEPSPWLNLLLAPSMVRRERSEVLPKDKFVYLEGCVRREAPFNLPVFAKDTFPLVYVSFGSLGAIDVALMQRMIRVFERIEARFIVNVGGFLENYDNVPDNVFLGAWFAQPSIVKLADLFVHHGGNNSFCEALYFGVPSLVMPYCWDGHDNAIRAVETKTGSMLHRSNWTDEELKDHIESLLDNNSMKKRLRDNARVMQQQPGSATAANAILALCSK</sequence>
<dbReference type="CDD" id="cd03784">
    <property type="entry name" value="GT1_Gtf-like"/>
    <property type="match status" value="1"/>
</dbReference>
<comment type="caution">
    <text evidence="4">The sequence shown here is derived from an EMBL/GenBank/DDBJ whole genome shotgun (WGS) entry which is preliminary data.</text>
</comment>
<keyword evidence="5" id="KW-1185">Reference proteome</keyword>
<evidence type="ECO:0000313" key="5">
    <source>
        <dbReference type="Proteomes" id="UP000254326"/>
    </source>
</evidence>
<dbReference type="Pfam" id="PF06722">
    <property type="entry name" value="EryCIII-like_C"/>
    <property type="match status" value="1"/>
</dbReference>
<keyword evidence="1" id="KW-0328">Glycosyltransferase</keyword>
<dbReference type="EMBL" id="QKRA01000003">
    <property type="protein sequence ID" value="RDL44542.1"/>
    <property type="molecule type" value="Genomic_DNA"/>
</dbReference>
<dbReference type="InterPro" id="IPR050271">
    <property type="entry name" value="UDP-glycosyltransferase"/>
</dbReference>
<reference evidence="4 5" key="1">
    <citation type="submission" date="2018-06" db="EMBL/GenBank/DDBJ databases">
        <title>Marinomonas sp. YLB-05 draft genome sequence.</title>
        <authorList>
            <person name="Yu L."/>
            <person name="Tang X."/>
        </authorList>
    </citation>
    <scope>NUCLEOTIDE SEQUENCE [LARGE SCALE GENOMIC DNA]</scope>
    <source>
        <strain evidence="4 5">YLB-05</strain>
    </source>
</reference>
<evidence type="ECO:0000313" key="4">
    <source>
        <dbReference type="EMBL" id="RDL44542.1"/>
    </source>
</evidence>
<proteinExistence type="predicted"/>
<evidence type="ECO:0000256" key="2">
    <source>
        <dbReference type="ARBA" id="ARBA00022679"/>
    </source>
</evidence>
<dbReference type="InterPro" id="IPR002213">
    <property type="entry name" value="UDP_glucos_trans"/>
</dbReference>
<evidence type="ECO:0000259" key="3">
    <source>
        <dbReference type="Pfam" id="PF06722"/>
    </source>
</evidence>
<dbReference type="GO" id="GO:0016758">
    <property type="term" value="F:hexosyltransferase activity"/>
    <property type="evidence" value="ECO:0007669"/>
    <property type="project" value="UniProtKB-ARBA"/>
</dbReference>
<dbReference type="Proteomes" id="UP000254326">
    <property type="component" value="Unassembled WGS sequence"/>
</dbReference>
<dbReference type="AlphaFoldDB" id="A0A370U9U1"/>
<name>A0A370U9U1_9GAMM</name>
<gene>
    <name evidence="4" type="ORF">DN730_09115</name>
</gene>
<dbReference type="SUPFAM" id="SSF53756">
    <property type="entry name" value="UDP-Glycosyltransferase/glycogen phosphorylase"/>
    <property type="match status" value="1"/>
</dbReference>
<dbReference type="Gene3D" id="3.40.50.2000">
    <property type="entry name" value="Glycogen Phosphorylase B"/>
    <property type="match status" value="2"/>
</dbReference>
<protein>
    <submittedName>
        <fullName evidence="4">Glycosyl transferase family 1</fullName>
    </submittedName>
</protein>
<organism evidence="4 5">
    <name type="scientific">Marinomonas piezotolerans</name>
    <dbReference type="NCBI Taxonomy" id="2213058"/>
    <lineage>
        <taxon>Bacteria</taxon>
        <taxon>Pseudomonadati</taxon>
        <taxon>Pseudomonadota</taxon>
        <taxon>Gammaproteobacteria</taxon>
        <taxon>Oceanospirillales</taxon>
        <taxon>Oceanospirillaceae</taxon>
        <taxon>Marinomonas</taxon>
    </lineage>
</organism>
<dbReference type="GO" id="GO:0008194">
    <property type="term" value="F:UDP-glycosyltransferase activity"/>
    <property type="evidence" value="ECO:0007669"/>
    <property type="project" value="InterPro"/>
</dbReference>
<dbReference type="RefSeq" id="WP_115467805.1">
    <property type="nucleotide sequence ID" value="NZ_QKRA01000003.1"/>
</dbReference>
<feature type="domain" description="Erythromycin biosynthesis protein CIII-like C-terminal" evidence="3">
    <location>
        <begin position="301"/>
        <end position="416"/>
    </location>
</feature>
<dbReference type="OrthoDB" id="9805366at2"/>
<dbReference type="PANTHER" id="PTHR48043">
    <property type="entry name" value="EG:EG0003.4 PROTEIN-RELATED"/>
    <property type="match status" value="1"/>
</dbReference>
<dbReference type="PANTHER" id="PTHR48043:SF145">
    <property type="entry name" value="FI06409P-RELATED"/>
    <property type="match status" value="1"/>
</dbReference>